<keyword evidence="1" id="KW-0812">Transmembrane</keyword>
<keyword evidence="1" id="KW-1133">Transmembrane helix</keyword>
<organism evidence="2 3">
    <name type="scientific">Agaricus bisporus var. burnettii</name>
    <dbReference type="NCBI Taxonomy" id="192524"/>
    <lineage>
        <taxon>Eukaryota</taxon>
        <taxon>Fungi</taxon>
        <taxon>Dikarya</taxon>
        <taxon>Basidiomycota</taxon>
        <taxon>Agaricomycotina</taxon>
        <taxon>Agaricomycetes</taxon>
        <taxon>Agaricomycetidae</taxon>
        <taxon>Agaricales</taxon>
        <taxon>Agaricineae</taxon>
        <taxon>Agaricaceae</taxon>
        <taxon>Agaricus</taxon>
    </lineage>
</organism>
<sequence>MSPVYQIRSSLVSSLAIPYSLVVPFLSLWVLGSTVSFLGLEVVPSIRCCRNGRRDVFRQDGNFLYDFGPMFTGYPKGLQFTPI</sequence>
<evidence type="ECO:0000313" key="2">
    <source>
        <dbReference type="EMBL" id="KAF7763590.1"/>
    </source>
</evidence>
<feature type="transmembrane region" description="Helical" evidence="1">
    <location>
        <begin position="20"/>
        <end position="43"/>
    </location>
</feature>
<reference evidence="2 3" key="1">
    <citation type="journal article" name="Sci. Rep.">
        <title>Telomere-to-telomere assembled and centromere annotated genomes of the two main subspecies of the button mushroom Agaricus bisporus reveal especially polymorphic chromosome ends.</title>
        <authorList>
            <person name="Sonnenberg A.S.M."/>
            <person name="Sedaghat-Telgerd N."/>
            <person name="Lavrijssen B."/>
            <person name="Ohm R.A."/>
            <person name="Hendrickx P.M."/>
            <person name="Scholtmeijer K."/>
            <person name="Baars J.J.P."/>
            <person name="van Peer A."/>
        </authorList>
    </citation>
    <scope>NUCLEOTIDE SEQUENCE [LARGE SCALE GENOMIC DNA]</scope>
    <source>
        <strain evidence="2 3">H119_p4</strain>
    </source>
</reference>
<dbReference type="Proteomes" id="UP000629468">
    <property type="component" value="Unassembled WGS sequence"/>
</dbReference>
<proteinExistence type="predicted"/>
<name>A0A8H7EY79_AGABI</name>
<accession>A0A8H7EY79</accession>
<dbReference type="EMBL" id="JABXXO010000011">
    <property type="protein sequence ID" value="KAF7763590.1"/>
    <property type="molecule type" value="Genomic_DNA"/>
</dbReference>
<dbReference type="AlphaFoldDB" id="A0A8H7EY79"/>
<keyword evidence="1" id="KW-0472">Membrane</keyword>
<protein>
    <submittedName>
        <fullName evidence="2">Uncharacterized protein</fullName>
    </submittedName>
</protein>
<evidence type="ECO:0000313" key="3">
    <source>
        <dbReference type="Proteomes" id="UP000629468"/>
    </source>
</evidence>
<evidence type="ECO:0000256" key="1">
    <source>
        <dbReference type="SAM" id="Phobius"/>
    </source>
</evidence>
<comment type="caution">
    <text evidence="2">The sequence shown here is derived from an EMBL/GenBank/DDBJ whole genome shotgun (WGS) entry which is preliminary data.</text>
</comment>
<gene>
    <name evidence="2" type="ORF">Agabi119p4_8127</name>
</gene>